<keyword evidence="2" id="KW-0040">ANK repeat</keyword>
<name>A0AAN8NKX8_9PEZI</name>
<dbReference type="Pfam" id="PF00023">
    <property type="entry name" value="Ank"/>
    <property type="match status" value="1"/>
</dbReference>
<dbReference type="InterPro" id="IPR027417">
    <property type="entry name" value="P-loop_NTPase"/>
</dbReference>
<dbReference type="Gene3D" id="1.25.40.20">
    <property type="entry name" value="Ankyrin repeat-containing domain"/>
    <property type="match status" value="1"/>
</dbReference>
<dbReference type="Pfam" id="PF13637">
    <property type="entry name" value="Ank_4"/>
    <property type="match status" value="1"/>
</dbReference>
<evidence type="ECO:0000256" key="1">
    <source>
        <dbReference type="ARBA" id="ARBA00022737"/>
    </source>
</evidence>
<dbReference type="InterPro" id="IPR056884">
    <property type="entry name" value="NPHP3-like_N"/>
</dbReference>
<dbReference type="Pfam" id="PF24883">
    <property type="entry name" value="NPHP3_N"/>
    <property type="match status" value="1"/>
</dbReference>
<dbReference type="InterPro" id="IPR036770">
    <property type="entry name" value="Ankyrin_rpt-contain_sf"/>
</dbReference>
<feature type="domain" description="Nucleoside phosphorylase" evidence="4">
    <location>
        <begin position="38"/>
        <end position="266"/>
    </location>
</feature>
<feature type="domain" description="Nephrocystin 3-like N-terminal" evidence="6">
    <location>
        <begin position="348"/>
        <end position="536"/>
    </location>
</feature>
<dbReference type="PROSITE" id="PS50088">
    <property type="entry name" value="ANK_REPEAT"/>
    <property type="match status" value="2"/>
</dbReference>
<evidence type="ECO:0000256" key="3">
    <source>
        <dbReference type="SAM" id="MobiDB-lite"/>
    </source>
</evidence>
<feature type="domain" description="GPI inositol-deacylase winged helix" evidence="5">
    <location>
        <begin position="649"/>
        <end position="737"/>
    </location>
</feature>
<sequence>MRREDYTVGWICALREEMVSARIMMDKIHPPLSQLPNDTNTYILGSIGTHNIVIACLPEAGTSQAGKVATWMVSSFPNIKVGLMVGIGGGIPSKVKLGDIVVSSPTDQYPGVVQHDYGKREEGGFRRTGALNKPPTALLTALKSLQTEHDISGFEVRESLDRVKKLYPKLGATYTTRPNPQPNDSSTQTSPPDDNDLEIHYGLIVSGNQVIKDAEFRDSLDKSLGGKVLCIEMEAAGLMDDFPCMVIRGICDYADSRKNDDWHQYAAVVAAAYARDFLGHIRTVDVNRETPIKDILLRQGATIQAIHDDTKEVKSMLEDEDVLKFLENMTPIKHGPRHSKISQSRQVGTGQWFLDLPVYQNWLKNPKSLLHCRGIPRAGKTFITSRVIDDLFGRCSANTTTPSIFGTDINVGIAYIYLDYKQGKEQTVFNMLASLLVQLVRHKNLNREKTPSSKLQASLPETIQQLYEENRQSGKQPSTDGVKRALQSAVQTYSRVFIIIDAVDECRTSNSCRQEFLRHTFELHGQYGINIFSTSRDIQDITDWFETQKTEMVMIRAHNDDLKMCLRDQIDQSNRMLLKENSSLIETKIIEIANGMFPLVQLFFQSIEHKTSPKQLKAALEDLTREKAAYLTAYEDIMDRIHAQHPESSRLSDKVLEWVICAERPLTIIELQHALVIMSNILARPEIDFDLDEFPEVDSDDLPEVDSMISACAGLVKVDAHTGTFRLTHATAKEFFRHKFNSELKTIHGQITNICMMYLSSKYRRDRRLFTGSGALGDYILQNWAYHALKSKHEATFRDLAFDLLQKKDLLRAYCYYVKVLKPPSNDIIQQPRRDIKVAGISLAAHFGLQEIVQRFLRQRPDLMTKDGIFEECSPILWAVNAGHTAIVKLLVNHSTKKDISEAVEWAISGDRVTALEVLISYKDIDLRPILMFAIQKRNTPLVKRVLQAGAKVDDEFPSHRYLILENNSPIREACRHGMVEIVELLLQSGASPNWGPTGSQMSDILLLQAIHDGYTQIVKLLIRHGADIEVIDKEGKTAVDIATARERSDIVDLLRGIRAERERALRESASRKYTYGHGRERDRRDAERSTESELRNSIYSVRHVSALGLGGEGGPSIRVGRRALSYSEYGARGPLYSVVE</sequence>
<dbReference type="InterPro" id="IPR054471">
    <property type="entry name" value="GPIID_WHD"/>
</dbReference>
<dbReference type="SMART" id="SM00248">
    <property type="entry name" value="ANK"/>
    <property type="match status" value="5"/>
</dbReference>
<dbReference type="Pfam" id="PF22939">
    <property type="entry name" value="WHD_GPIID"/>
    <property type="match status" value="1"/>
</dbReference>
<evidence type="ECO:0000259" key="6">
    <source>
        <dbReference type="Pfam" id="PF24883"/>
    </source>
</evidence>
<protein>
    <recommendedName>
        <fullName evidence="9">Nucleoside phosphorylase domain-containing protein</fullName>
    </recommendedName>
</protein>
<evidence type="ECO:0000256" key="2">
    <source>
        <dbReference type="PROSITE-ProRule" id="PRU00023"/>
    </source>
</evidence>
<evidence type="ECO:0008006" key="9">
    <source>
        <dbReference type="Google" id="ProtNLM"/>
    </source>
</evidence>
<keyword evidence="1" id="KW-0677">Repeat</keyword>
<dbReference type="GO" id="GO:0003824">
    <property type="term" value="F:catalytic activity"/>
    <property type="evidence" value="ECO:0007669"/>
    <property type="project" value="InterPro"/>
</dbReference>
<feature type="repeat" description="ANK" evidence="2">
    <location>
        <begin position="966"/>
        <end position="994"/>
    </location>
</feature>
<dbReference type="SUPFAM" id="SSF48403">
    <property type="entry name" value="Ankyrin repeat"/>
    <property type="match status" value="1"/>
</dbReference>
<organism evidence="7 8">
    <name type="scientific">Arthrobotrys conoides</name>
    <dbReference type="NCBI Taxonomy" id="74498"/>
    <lineage>
        <taxon>Eukaryota</taxon>
        <taxon>Fungi</taxon>
        <taxon>Dikarya</taxon>
        <taxon>Ascomycota</taxon>
        <taxon>Pezizomycotina</taxon>
        <taxon>Orbiliomycetes</taxon>
        <taxon>Orbiliales</taxon>
        <taxon>Orbiliaceae</taxon>
        <taxon>Arthrobotrys</taxon>
    </lineage>
</organism>
<evidence type="ECO:0000313" key="7">
    <source>
        <dbReference type="EMBL" id="KAK6520138.1"/>
    </source>
</evidence>
<dbReference type="InterPro" id="IPR002110">
    <property type="entry name" value="Ankyrin_rpt"/>
</dbReference>
<dbReference type="SUPFAM" id="SSF53167">
    <property type="entry name" value="Purine and uridine phosphorylases"/>
    <property type="match status" value="1"/>
</dbReference>
<accession>A0AAN8NKX8</accession>
<dbReference type="InterPro" id="IPR035994">
    <property type="entry name" value="Nucleoside_phosphorylase_sf"/>
</dbReference>
<dbReference type="InterPro" id="IPR000845">
    <property type="entry name" value="Nucleoside_phosphorylase_d"/>
</dbReference>
<gene>
    <name evidence="7" type="ORF">TWF506_000423</name>
</gene>
<evidence type="ECO:0000259" key="5">
    <source>
        <dbReference type="Pfam" id="PF22939"/>
    </source>
</evidence>
<dbReference type="Pfam" id="PF01048">
    <property type="entry name" value="PNP_UDP_1"/>
    <property type="match status" value="1"/>
</dbReference>
<keyword evidence="8" id="KW-1185">Reference proteome</keyword>
<feature type="compositionally biased region" description="Basic and acidic residues" evidence="3">
    <location>
        <begin position="1078"/>
        <end position="1093"/>
    </location>
</feature>
<dbReference type="Gene3D" id="3.40.50.300">
    <property type="entry name" value="P-loop containing nucleotide triphosphate hydrolases"/>
    <property type="match status" value="1"/>
</dbReference>
<reference evidence="7 8" key="1">
    <citation type="submission" date="2019-10" db="EMBL/GenBank/DDBJ databases">
        <authorList>
            <person name="Palmer J.M."/>
        </authorList>
    </citation>
    <scope>NUCLEOTIDE SEQUENCE [LARGE SCALE GENOMIC DNA]</scope>
    <source>
        <strain evidence="7 8">TWF506</strain>
    </source>
</reference>
<feature type="region of interest" description="Disordered" evidence="3">
    <location>
        <begin position="1071"/>
        <end position="1093"/>
    </location>
</feature>
<feature type="compositionally biased region" description="Polar residues" evidence="3">
    <location>
        <begin position="173"/>
        <end position="192"/>
    </location>
</feature>
<dbReference type="Pfam" id="PF12796">
    <property type="entry name" value="Ank_2"/>
    <property type="match status" value="1"/>
</dbReference>
<proteinExistence type="predicted"/>
<dbReference type="InterPro" id="IPR053137">
    <property type="entry name" value="NLR-like"/>
</dbReference>
<dbReference type="PANTHER" id="PTHR46082:SF11">
    <property type="entry name" value="AAA+ ATPASE DOMAIN-CONTAINING PROTEIN-RELATED"/>
    <property type="match status" value="1"/>
</dbReference>
<dbReference type="Gene3D" id="3.40.50.1580">
    <property type="entry name" value="Nucleoside phosphorylase domain"/>
    <property type="match status" value="1"/>
</dbReference>
<feature type="repeat" description="ANK" evidence="2">
    <location>
        <begin position="1002"/>
        <end position="1034"/>
    </location>
</feature>
<evidence type="ECO:0000259" key="4">
    <source>
        <dbReference type="Pfam" id="PF01048"/>
    </source>
</evidence>
<dbReference type="PANTHER" id="PTHR46082">
    <property type="entry name" value="ATP/GTP-BINDING PROTEIN-RELATED"/>
    <property type="match status" value="1"/>
</dbReference>
<evidence type="ECO:0000313" key="8">
    <source>
        <dbReference type="Proteomes" id="UP001307849"/>
    </source>
</evidence>
<dbReference type="GO" id="GO:0009116">
    <property type="term" value="P:nucleoside metabolic process"/>
    <property type="evidence" value="ECO:0007669"/>
    <property type="project" value="InterPro"/>
</dbReference>
<comment type="caution">
    <text evidence="7">The sequence shown here is derived from an EMBL/GenBank/DDBJ whole genome shotgun (WGS) entry which is preliminary data.</text>
</comment>
<dbReference type="Proteomes" id="UP001307849">
    <property type="component" value="Unassembled WGS sequence"/>
</dbReference>
<feature type="region of interest" description="Disordered" evidence="3">
    <location>
        <begin position="172"/>
        <end position="198"/>
    </location>
</feature>
<dbReference type="PROSITE" id="PS50297">
    <property type="entry name" value="ANK_REP_REGION"/>
    <property type="match status" value="1"/>
</dbReference>
<dbReference type="AlphaFoldDB" id="A0AAN8NKX8"/>
<dbReference type="EMBL" id="JAVHJM010000001">
    <property type="protein sequence ID" value="KAK6520138.1"/>
    <property type="molecule type" value="Genomic_DNA"/>
</dbReference>